<evidence type="ECO:0000256" key="9">
    <source>
        <dbReference type="ARBA" id="ARBA00022692"/>
    </source>
</evidence>
<feature type="transmembrane region" description="Helical" evidence="19">
    <location>
        <begin position="823"/>
        <end position="842"/>
    </location>
</feature>
<feature type="transmembrane region" description="Helical" evidence="19">
    <location>
        <begin position="667"/>
        <end position="690"/>
    </location>
</feature>
<dbReference type="InterPro" id="IPR000883">
    <property type="entry name" value="Cyt_C_Oxase_1"/>
</dbReference>
<dbReference type="EC" id="7.1.1.9" evidence="4"/>
<organism evidence="22 23">
    <name type="scientific">Gimesia maris</name>
    <dbReference type="NCBI Taxonomy" id="122"/>
    <lineage>
        <taxon>Bacteria</taxon>
        <taxon>Pseudomonadati</taxon>
        <taxon>Planctomycetota</taxon>
        <taxon>Planctomycetia</taxon>
        <taxon>Planctomycetales</taxon>
        <taxon>Planctomycetaceae</taxon>
        <taxon>Gimesia</taxon>
    </lineage>
</organism>
<dbReference type="InterPro" id="IPR014241">
    <property type="entry name" value="Cyt_c_oxidase_su1_bac"/>
</dbReference>
<comment type="similarity">
    <text evidence="3 18">Belongs to the heme-copper respiratory oxidase family.</text>
</comment>
<feature type="transmembrane region" description="Helical" evidence="19">
    <location>
        <begin position="274"/>
        <end position="293"/>
    </location>
</feature>
<dbReference type="PANTHER" id="PTHR10422:SF35">
    <property type="entry name" value="CYTOCHROME BO(3) UBIQUINOL OXIDASE SUBUNIT 1"/>
    <property type="match status" value="1"/>
</dbReference>
<dbReference type="GeneID" id="98646527"/>
<dbReference type="InterPro" id="IPR013833">
    <property type="entry name" value="Cyt_c_oxidase_su3_a-hlx"/>
</dbReference>
<dbReference type="Gene3D" id="1.20.120.80">
    <property type="entry name" value="Cytochrome c oxidase, subunit III, four-helix bundle"/>
    <property type="match status" value="1"/>
</dbReference>
<dbReference type="Pfam" id="PF00115">
    <property type="entry name" value="COX1"/>
    <property type="match status" value="1"/>
</dbReference>
<evidence type="ECO:0000256" key="1">
    <source>
        <dbReference type="ARBA" id="ARBA00004651"/>
    </source>
</evidence>
<evidence type="ECO:0000256" key="2">
    <source>
        <dbReference type="ARBA" id="ARBA00004673"/>
    </source>
</evidence>
<feature type="transmembrane region" description="Helical" evidence="19">
    <location>
        <begin position="176"/>
        <end position="200"/>
    </location>
</feature>
<feature type="transmembrane region" description="Helical" evidence="19">
    <location>
        <begin position="90"/>
        <end position="110"/>
    </location>
</feature>
<evidence type="ECO:0000256" key="10">
    <source>
        <dbReference type="ARBA" id="ARBA00022723"/>
    </source>
</evidence>
<dbReference type="Gene3D" id="1.20.210.10">
    <property type="entry name" value="Cytochrome c oxidase-like, subunit I domain"/>
    <property type="match status" value="1"/>
</dbReference>
<keyword evidence="12 18" id="KW-0249">Electron transport</keyword>
<dbReference type="PROSITE" id="PS50253">
    <property type="entry name" value="COX3"/>
    <property type="match status" value="1"/>
</dbReference>
<feature type="transmembrane region" description="Helical" evidence="19">
    <location>
        <begin position="332"/>
        <end position="354"/>
    </location>
</feature>
<comment type="catalytic activity">
    <reaction evidence="17">
        <text>4 Fe(II)-[cytochrome c] + O2 + 8 H(+)(in) = 4 Fe(III)-[cytochrome c] + 2 H2O + 4 H(+)(out)</text>
        <dbReference type="Rhea" id="RHEA:11436"/>
        <dbReference type="Rhea" id="RHEA-COMP:10350"/>
        <dbReference type="Rhea" id="RHEA-COMP:14399"/>
        <dbReference type="ChEBI" id="CHEBI:15377"/>
        <dbReference type="ChEBI" id="CHEBI:15378"/>
        <dbReference type="ChEBI" id="CHEBI:15379"/>
        <dbReference type="ChEBI" id="CHEBI:29033"/>
        <dbReference type="ChEBI" id="CHEBI:29034"/>
        <dbReference type="EC" id="7.1.1.9"/>
    </reaction>
</comment>
<dbReference type="SUPFAM" id="SSF81442">
    <property type="entry name" value="Cytochrome c oxidase subunit I-like"/>
    <property type="match status" value="1"/>
</dbReference>
<evidence type="ECO:0000256" key="19">
    <source>
        <dbReference type="SAM" id="Phobius"/>
    </source>
</evidence>
<dbReference type="PROSITE" id="PS50855">
    <property type="entry name" value="COX1"/>
    <property type="match status" value="1"/>
</dbReference>
<name>A0ABX5YK37_9PLAN</name>
<keyword evidence="22" id="KW-0560">Oxidoreductase</keyword>
<dbReference type="InterPro" id="IPR000298">
    <property type="entry name" value="Cyt_c_oxidase-like_su3"/>
</dbReference>
<feature type="transmembrane region" description="Helical" evidence="19">
    <location>
        <begin position="48"/>
        <end position="70"/>
    </location>
</feature>
<comment type="pathway">
    <text evidence="2">Energy metabolism; oxidative phosphorylation.</text>
</comment>
<reference evidence="22 23" key="1">
    <citation type="submission" date="2019-08" db="EMBL/GenBank/DDBJ databases">
        <title>Deep-cultivation of Planctomycetes and their phenomic and genomic characterization uncovers novel biology.</title>
        <authorList>
            <person name="Wiegand S."/>
            <person name="Jogler M."/>
            <person name="Boedeker C."/>
            <person name="Pinto D."/>
            <person name="Vollmers J."/>
            <person name="Rivas-Marin E."/>
            <person name="Kohn T."/>
            <person name="Peeters S.H."/>
            <person name="Heuer A."/>
            <person name="Rast P."/>
            <person name="Oberbeckmann S."/>
            <person name="Bunk B."/>
            <person name="Jeske O."/>
            <person name="Meyerdierks A."/>
            <person name="Storesund J.E."/>
            <person name="Kallscheuer N."/>
            <person name="Luecker S."/>
            <person name="Lage O.M."/>
            <person name="Pohl T."/>
            <person name="Merkel B.J."/>
            <person name="Hornburger P."/>
            <person name="Mueller R.-W."/>
            <person name="Bruemmer F."/>
            <person name="Labrenz M."/>
            <person name="Spormann A.M."/>
            <person name="Op den Camp H."/>
            <person name="Overmann J."/>
            <person name="Amann R."/>
            <person name="Jetten M.S.M."/>
            <person name="Mascher T."/>
            <person name="Medema M.H."/>
            <person name="Devos D.P."/>
            <person name="Kaster A.-K."/>
            <person name="Ovreas L."/>
            <person name="Rohde M."/>
            <person name="Galperin M.Y."/>
            <person name="Jogler C."/>
        </authorList>
    </citation>
    <scope>NUCLEOTIDE SEQUENCE [LARGE SCALE GENOMIC DNA]</scope>
    <source>
        <strain evidence="22 23">DSM 8797</strain>
    </source>
</reference>
<evidence type="ECO:0000256" key="18">
    <source>
        <dbReference type="RuleBase" id="RU000370"/>
    </source>
</evidence>
<keyword evidence="13 19" id="KW-1133">Transmembrane helix</keyword>
<dbReference type="GO" id="GO:0016491">
    <property type="term" value="F:oxidoreductase activity"/>
    <property type="evidence" value="ECO:0007669"/>
    <property type="project" value="UniProtKB-KW"/>
</dbReference>
<keyword evidence="16 19" id="KW-0472">Membrane</keyword>
<dbReference type="InterPro" id="IPR023615">
    <property type="entry name" value="Cyt_c_Oxase_su1_BS"/>
</dbReference>
<proteinExistence type="inferred from homology"/>
<evidence type="ECO:0000256" key="14">
    <source>
        <dbReference type="ARBA" id="ARBA00023004"/>
    </source>
</evidence>
<dbReference type="SUPFAM" id="SSF81452">
    <property type="entry name" value="Cytochrome c oxidase subunit III-like"/>
    <property type="match status" value="1"/>
</dbReference>
<keyword evidence="23" id="KW-1185">Reference proteome</keyword>
<evidence type="ECO:0000256" key="7">
    <source>
        <dbReference type="ARBA" id="ARBA00022617"/>
    </source>
</evidence>
<evidence type="ECO:0000256" key="17">
    <source>
        <dbReference type="ARBA" id="ARBA00047816"/>
    </source>
</evidence>
<dbReference type="RefSeq" id="WP_002649100.1">
    <property type="nucleotide sequence ID" value="NZ_CP036353.1"/>
</dbReference>
<feature type="transmembrane region" description="Helical" evidence="19">
    <location>
        <begin position="212"/>
        <end position="234"/>
    </location>
</feature>
<evidence type="ECO:0000256" key="6">
    <source>
        <dbReference type="ARBA" id="ARBA00022475"/>
    </source>
</evidence>
<evidence type="ECO:0000256" key="11">
    <source>
        <dbReference type="ARBA" id="ARBA00022967"/>
    </source>
</evidence>
<evidence type="ECO:0000256" key="8">
    <source>
        <dbReference type="ARBA" id="ARBA00022660"/>
    </source>
</evidence>
<evidence type="ECO:0000313" key="23">
    <source>
        <dbReference type="Proteomes" id="UP000322887"/>
    </source>
</evidence>
<dbReference type="InterPro" id="IPR036927">
    <property type="entry name" value="Cyt_c_oxase-like_su1_sf"/>
</dbReference>
<evidence type="ECO:0000256" key="5">
    <source>
        <dbReference type="ARBA" id="ARBA00022448"/>
    </source>
</evidence>
<dbReference type="NCBIfam" id="TIGR02891">
    <property type="entry name" value="CtaD_CoxA"/>
    <property type="match status" value="1"/>
</dbReference>
<feature type="transmembrane region" description="Helical" evidence="19">
    <location>
        <begin position="442"/>
        <end position="464"/>
    </location>
</feature>
<dbReference type="Proteomes" id="UP000322887">
    <property type="component" value="Chromosome"/>
</dbReference>
<evidence type="ECO:0000256" key="16">
    <source>
        <dbReference type="ARBA" id="ARBA00023136"/>
    </source>
</evidence>
<feature type="transmembrane region" description="Helical" evidence="19">
    <location>
        <begin position="778"/>
        <end position="802"/>
    </location>
</feature>
<keyword evidence="8 18" id="KW-0679">Respiratory chain</keyword>
<keyword evidence="7 18" id="KW-0349">Heme</keyword>
<keyword evidence="15" id="KW-0186">Copper</keyword>
<feature type="transmembrane region" description="Helical" evidence="19">
    <location>
        <begin position="741"/>
        <end position="766"/>
    </location>
</feature>
<evidence type="ECO:0000256" key="15">
    <source>
        <dbReference type="ARBA" id="ARBA00023008"/>
    </source>
</evidence>
<feature type="transmembrane region" description="Helical" evidence="19">
    <location>
        <begin position="300"/>
        <end position="320"/>
    </location>
</feature>
<evidence type="ECO:0000256" key="4">
    <source>
        <dbReference type="ARBA" id="ARBA00012949"/>
    </source>
</evidence>
<feature type="transmembrane region" description="Helical" evidence="19">
    <location>
        <begin position="409"/>
        <end position="430"/>
    </location>
</feature>
<feature type="transmembrane region" description="Helical" evidence="19">
    <location>
        <begin position="592"/>
        <end position="612"/>
    </location>
</feature>
<feature type="domain" description="Cytochrome oxidase subunit I profile" evidence="21">
    <location>
        <begin position="31"/>
        <end position="556"/>
    </location>
</feature>
<keyword evidence="5 18" id="KW-0813">Transport</keyword>
<evidence type="ECO:0000259" key="20">
    <source>
        <dbReference type="PROSITE" id="PS50253"/>
    </source>
</evidence>
<dbReference type="EMBL" id="CP042910">
    <property type="protein sequence ID" value="QEG16052.1"/>
    <property type="molecule type" value="Genomic_DNA"/>
</dbReference>
<feature type="transmembrane region" description="Helical" evidence="19">
    <location>
        <begin position="710"/>
        <end position="729"/>
    </location>
</feature>
<dbReference type="PRINTS" id="PR01165">
    <property type="entry name" value="CYCOXIDASEI"/>
</dbReference>
<evidence type="ECO:0000256" key="13">
    <source>
        <dbReference type="ARBA" id="ARBA00022989"/>
    </source>
</evidence>
<comment type="subcellular location">
    <subcellularLocation>
        <location evidence="1">Cell membrane</location>
        <topology evidence="1">Multi-pass membrane protein</topology>
    </subcellularLocation>
</comment>
<dbReference type="PROSITE" id="PS00077">
    <property type="entry name" value="COX1_CUB"/>
    <property type="match status" value="1"/>
</dbReference>
<keyword evidence="10" id="KW-0479">Metal-binding</keyword>
<gene>
    <name evidence="22" type="primary">ctaD_2</name>
    <name evidence="22" type="ORF">GmarT_19130</name>
</gene>
<keyword evidence="14" id="KW-0408">Iron</keyword>
<dbReference type="PANTHER" id="PTHR10422">
    <property type="entry name" value="CYTOCHROME C OXIDASE SUBUNIT 1"/>
    <property type="match status" value="1"/>
</dbReference>
<keyword evidence="6" id="KW-1003">Cell membrane</keyword>
<sequence>MDSEPANLISEQDLDSAEYRRQSAARLLKAWETPRGWRYWSAVNNSEVGMWYTVASFCFFLFGGVLALLMRIQLAVPGNTFLTADQYNQIFTMHGSVMMFLFAVPIFEAFSIMILPEMLGARDLPFPRLSAYGFYSFVIGGIFVCGSLFFDAAPKGGWFMYPPLTSSFQDDIGADIWLLGLTFIEIASIAAAIELIVGVLKCRPPGMRINLIPLYCWYILVVAGMILFAFPPLIAGDILLEMERAFDWPFFDPQRGGDPLLWQHLFWIFGHPEVYIVFLPSVALMAMMVPTFAKTPMVGYSWVVLSAVGTGFLSFGLWVHHMFTTGLPGISIGIFSAASQAVAIPTGVQLFCFLATFTAGTVKRSVCLHFIFAGLATFIIGGLTGVMVAVAPFDFQAHDTFFIVGHLHYVLIGGTIFPIMAGFYYFFPLVKGKQLSERIGRIVFWLVLIGFNITFFPMHITGLLGMPRRVFTYPADMGFDTLNLISSLGSMILAAGFVLFLYDVVRPRTKQPLSERNPWQAGTLEWLAQMPDQPWGVRTIPIIESRYPLWEQPNFVRDVDEGRFYLPDAVEGKRETLVTTVIDAEPLQCLRVGGPTFLTFFAALFTGGFFIFATYHWWLAAIVSGLIAIGVMLTWVWTGTAEIPEKERKDVGLGLSLPLYISGPNAVGWWAMFITMTADITAFVSLVFGYFFYWTIHEDFPPQPLQGPGVFWPVTGMVLLLIAYGLTLLSRYWNRSGQVSAFYLSLTLAAVVSLAGACALLAGPWLTGLDPTTHVYPAIVWVLTGWTVLHVILGVIMQLYCLARRAAGKMTNQWDADIVNVSLYWHFLALTVVMTVGVIAGFPSVS</sequence>
<protein>
    <recommendedName>
        <fullName evidence="4">cytochrome-c oxidase</fullName>
        <ecNumber evidence="4">7.1.1.9</ecNumber>
    </recommendedName>
</protein>
<evidence type="ECO:0000259" key="21">
    <source>
        <dbReference type="PROSITE" id="PS50855"/>
    </source>
</evidence>
<evidence type="ECO:0000256" key="12">
    <source>
        <dbReference type="ARBA" id="ARBA00022982"/>
    </source>
</evidence>
<feature type="transmembrane region" description="Helical" evidence="19">
    <location>
        <begin position="131"/>
        <end position="150"/>
    </location>
</feature>
<feature type="domain" description="Heme-copper oxidase subunit III family profile" evidence="20">
    <location>
        <begin position="670"/>
        <end position="844"/>
    </location>
</feature>
<evidence type="ECO:0000313" key="22">
    <source>
        <dbReference type="EMBL" id="QEG16052.1"/>
    </source>
</evidence>
<dbReference type="InterPro" id="IPR035973">
    <property type="entry name" value="Cyt_c_oxidase_su3-like_sf"/>
</dbReference>
<dbReference type="InterPro" id="IPR023616">
    <property type="entry name" value="Cyt_c_oxase-like_su1_dom"/>
</dbReference>
<keyword evidence="9 18" id="KW-0812">Transmembrane</keyword>
<feature type="transmembrane region" description="Helical" evidence="19">
    <location>
        <begin position="618"/>
        <end position="638"/>
    </location>
</feature>
<evidence type="ECO:0000256" key="3">
    <source>
        <dbReference type="ARBA" id="ARBA00009578"/>
    </source>
</evidence>
<accession>A0ABX5YK37</accession>
<feature type="transmembrane region" description="Helical" evidence="19">
    <location>
        <begin position="366"/>
        <end position="389"/>
    </location>
</feature>
<keyword evidence="11" id="KW-1278">Translocase</keyword>
<feature type="transmembrane region" description="Helical" evidence="19">
    <location>
        <begin position="484"/>
        <end position="505"/>
    </location>
</feature>